<protein>
    <recommendedName>
        <fullName evidence="6">Major facilitator superfamily (MFS) profile domain-containing protein</fullName>
    </recommendedName>
</protein>
<feature type="transmembrane region" description="Helical" evidence="5">
    <location>
        <begin position="361"/>
        <end position="384"/>
    </location>
</feature>
<dbReference type="PATRIC" id="fig|1331060.3.peg.3900"/>
<dbReference type="InterPro" id="IPR036259">
    <property type="entry name" value="MFS_trans_sf"/>
</dbReference>
<evidence type="ECO:0000313" key="9">
    <source>
        <dbReference type="Proteomes" id="UP000015531"/>
    </source>
</evidence>
<gene>
    <name evidence="8" type="ORF">RLDS_02930</name>
    <name evidence="7" type="ORF">RLDS_20190</name>
</gene>
<dbReference type="EMBL" id="ATDP01000103">
    <property type="protein sequence ID" value="EQB12456.1"/>
    <property type="molecule type" value="Genomic_DNA"/>
</dbReference>
<feature type="domain" description="Major facilitator superfamily (MFS) profile" evidence="6">
    <location>
        <begin position="34"/>
        <end position="450"/>
    </location>
</feature>
<evidence type="ECO:0000256" key="5">
    <source>
        <dbReference type="SAM" id="Phobius"/>
    </source>
</evidence>
<dbReference type="OrthoDB" id="9800416at2"/>
<feature type="transmembrane region" description="Helical" evidence="5">
    <location>
        <begin position="124"/>
        <end position="145"/>
    </location>
</feature>
<evidence type="ECO:0000256" key="3">
    <source>
        <dbReference type="ARBA" id="ARBA00022989"/>
    </source>
</evidence>
<dbReference type="InterPro" id="IPR011701">
    <property type="entry name" value="MFS"/>
</dbReference>
<feature type="transmembrane region" description="Helical" evidence="5">
    <location>
        <begin position="396"/>
        <end position="421"/>
    </location>
</feature>
<evidence type="ECO:0000259" key="6">
    <source>
        <dbReference type="PROSITE" id="PS50850"/>
    </source>
</evidence>
<evidence type="ECO:0000256" key="2">
    <source>
        <dbReference type="ARBA" id="ARBA00022692"/>
    </source>
</evidence>
<feature type="transmembrane region" description="Helical" evidence="5">
    <location>
        <begin position="186"/>
        <end position="208"/>
    </location>
</feature>
<reference evidence="8 9" key="1">
    <citation type="journal article" date="2013" name="Genome Announc.">
        <title>Draft Genome Sequence of Sphingobium lactosutens Strain DS20T, Isolated from a Hexachlorocyclohexane Dumpsite.</title>
        <authorList>
            <person name="Kumar R."/>
            <person name="Dwivedi V."/>
            <person name="Negi V."/>
            <person name="Khurana J.P."/>
            <person name="Lal R."/>
        </authorList>
    </citation>
    <scope>NUCLEOTIDE SEQUENCE [LARGE SCALE GENOMIC DNA]</scope>
    <source>
        <strain evidence="8 9">DS20</strain>
    </source>
</reference>
<feature type="transmembrane region" description="Helical" evidence="5">
    <location>
        <begin position="333"/>
        <end position="355"/>
    </location>
</feature>
<dbReference type="Proteomes" id="UP000015531">
    <property type="component" value="Unassembled WGS sequence"/>
</dbReference>
<dbReference type="eggNOG" id="COG2271">
    <property type="taxonomic scope" value="Bacteria"/>
</dbReference>
<proteinExistence type="predicted"/>
<accession>T0J261</accession>
<keyword evidence="9" id="KW-1185">Reference proteome</keyword>
<evidence type="ECO:0000313" key="8">
    <source>
        <dbReference type="EMBL" id="EQB18215.1"/>
    </source>
</evidence>
<keyword evidence="2 5" id="KW-0812">Transmembrane</keyword>
<dbReference type="PROSITE" id="PS50850">
    <property type="entry name" value="MFS"/>
    <property type="match status" value="1"/>
</dbReference>
<dbReference type="AlphaFoldDB" id="T0J261"/>
<dbReference type="PANTHER" id="PTHR23508">
    <property type="entry name" value="CARBOXYLIC ACID TRANSPORTER PROTEIN HOMOLOG"/>
    <property type="match status" value="1"/>
</dbReference>
<organism evidence="8 9">
    <name type="scientific">Sphingobium lactosutens DS20</name>
    <dbReference type="NCBI Taxonomy" id="1331060"/>
    <lineage>
        <taxon>Bacteria</taxon>
        <taxon>Pseudomonadati</taxon>
        <taxon>Pseudomonadota</taxon>
        <taxon>Alphaproteobacteria</taxon>
        <taxon>Sphingomonadales</taxon>
        <taxon>Sphingomonadaceae</taxon>
        <taxon>Sphingobium</taxon>
    </lineage>
</organism>
<evidence type="ECO:0000256" key="4">
    <source>
        <dbReference type="ARBA" id="ARBA00023136"/>
    </source>
</evidence>
<feature type="transmembrane region" description="Helical" evidence="5">
    <location>
        <begin position="99"/>
        <end position="118"/>
    </location>
</feature>
<feature type="transmembrane region" description="Helical" evidence="5">
    <location>
        <begin position="270"/>
        <end position="287"/>
    </location>
</feature>
<dbReference type="RefSeq" id="WP_021224544.1">
    <property type="nucleotide sequence ID" value="NZ_ATDP01000056.1"/>
</dbReference>
<dbReference type="PANTHER" id="PTHR23508:SF10">
    <property type="entry name" value="CARBOXYLIC ACID TRANSPORTER PROTEIN HOMOLOG"/>
    <property type="match status" value="1"/>
</dbReference>
<keyword evidence="3 5" id="KW-1133">Transmembrane helix</keyword>
<sequence length="458" mass="47133">MILSGADPVGGDDRATNIGALIDRAPWSPYQKLLLCLVSLAILLDGFDNQALGFALPHILRDWKLAKADLSMALAAAQLGMFFGAIGGGLIGDRLGRKSALVGSVLLFGVATALIGLADGPGTLAALRLCAGIGLGAAFPNVAALAAEFTPARRRSLAVVITIVCVPLGGVIGGTAASFIMPLLGWRSLFVGAGAVTLAICGLIVIALPESVRFLARSPKNADRVAAILRRMGIDPSDGLPLLMSEGCTVSEKRHSEGSIFASSLRLDTLLLWTAFFFSLMSVYAAFNWLPTLLADDGHDIVVASRGLVAFNLGGVVAALCGGWAISRFGSRVTMVTMAFAAILSAVALAFMPTATLSLPMLFTLLALEGGFINGVQTTLYALGSAIYPTSLRASGVGAATGIGRVGAIASSLLGAMVIGWGAAAGFHWSIAIVMFVVALALLGIRNHARPAVVTRAY</sequence>
<evidence type="ECO:0000256" key="1">
    <source>
        <dbReference type="ARBA" id="ARBA00004141"/>
    </source>
</evidence>
<dbReference type="EMBL" id="ATDP01000056">
    <property type="protein sequence ID" value="EQB18215.1"/>
    <property type="molecule type" value="Genomic_DNA"/>
</dbReference>
<dbReference type="SUPFAM" id="SSF103473">
    <property type="entry name" value="MFS general substrate transporter"/>
    <property type="match status" value="1"/>
</dbReference>
<feature type="transmembrane region" description="Helical" evidence="5">
    <location>
        <begin position="427"/>
        <end position="445"/>
    </location>
</feature>
<dbReference type="InterPro" id="IPR020846">
    <property type="entry name" value="MFS_dom"/>
</dbReference>
<comment type="caution">
    <text evidence="8">The sequence shown here is derived from an EMBL/GenBank/DDBJ whole genome shotgun (WGS) entry which is preliminary data.</text>
</comment>
<feature type="transmembrane region" description="Helical" evidence="5">
    <location>
        <begin position="72"/>
        <end position="92"/>
    </location>
</feature>
<dbReference type="GO" id="GO:0005886">
    <property type="term" value="C:plasma membrane"/>
    <property type="evidence" value="ECO:0007669"/>
    <property type="project" value="TreeGrafter"/>
</dbReference>
<name>T0J261_9SPHN</name>
<dbReference type="Pfam" id="PF07690">
    <property type="entry name" value="MFS_1"/>
    <property type="match status" value="1"/>
</dbReference>
<evidence type="ECO:0000313" key="7">
    <source>
        <dbReference type="EMBL" id="EQB12456.1"/>
    </source>
</evidence>
<comment type="subcellular location">
    <subcellularLocation>
        <location evidence="1">Membrane</location>
        <topology evidence="1">Multi-pass membrane protein</topology>
    </subcellularLocation>
</comment>
<dbReference type="GO" id="GO:0046943">
    <property type="term" value="F:carboxylic acid transmembrane transporter activity"/>
    <property type="evidence" value="ECO:0007669"/>
    <property type="project" value="TreeGrafter"/>
</dbReference>
<feature type="transmembrane region" description="Helical" evidence="5">
    <location>
        <begin position="157"/>
        <end position="180"/>
    </location>
</feature>
<keyword evidence="4 5" id="KW-0472">Membrane</keyword>
<feature type="transmembrane region" description="Helical" evidence="5">
    <location>
        <begin position="307"/>
        <end position="326"/>
    </location>
</feature>
<dbReference type="Gene3D" id="1.20.1250.20">
    <property type="entry name" value="MFS general substrate transporter like domains"/>
    <property type="match status" value="1"/>
</dbReference>